<organism evidence="1 2">
    <name type="scientific">Bradyrhizobium iriomotense</name>
    <dbReference type="NCBI Taxonomy" id="441950"/>
    <lineage>
        <taxon>Bacteria</taxon>
        <taxon>Pseudomonadati</taxon>
        <taxon>Pseudomonadota</taxon>
        <taxon>Alphaproteobacteria</taxon>
        <taxon>Hyphomicrobiales</taxon>
        <taxon>Nitrobacteraceae</taxon>
        <taxon>Bradyrhizobium</taxon>
    </lineage>
</organism>
<dbReference type="Proteomes" id="UP001156905">
    <property type="component" value="Unassembled WGS sequence"/>
</dbReference>
<name>A0ABQ6B9V2_9BRAD</name>
<reference evidence="2" key="1">
    <citation type="journal article" date="2019" name="Int. J. Syst. Evol. Microbiol.">
        <title>The Global Catalogue of Microorganisms (GCM) 10K type strain sequencing project: providing services to taxonomists for standard genome sequencing and annotation.</title>
        <authorList>
            <consortium name="The Broad Institute Genomics Platform"/>
            <consortium name="The Broad Institute Genome Sequencing Center for Infectious Disease"/>
            <person name="Wu L."/>
            <person name="Ma J."/>
        </authorList>
    </citation>
    <scope>NUCLEOTIDE SEQUENCE [LARGE SCALE GENOMIC DNA]</scope>
    <source>
        <strain evidence="2">NBRC 102520</strain>
    </source>
</reference>
<comment type="caution">
    <text evidence="1">The sequence shown here is derived from an EMBL/GenBank/DDBJ whole genome shotgun (WGS) entry which is preliminary data.</text>
</comment>
<evidence type="ECO:0000313" key="1">
    <source>
        <dbReference type="EMBL" id="GLR91149.1"/>
    </source>
</evidence>
<protein>
    <submittedName>
        <fullName evidence="1">Uncharacterized protein</fullName>
    </submittedName>
</protein>
<keyword evidence="2" id="KW-1185">Reference proteome</keyword>
<accession>A0ABQ6B9V2</accession>
<sequence length="76" mass="8961">MRMQLVQVLQKPRLVRLLLFQPVIVRPTDIWGLEWVEVVERIHPISFDRSEQLAPKLDKHVLATRLSFREADEGSE</sequence>
<evidence type="ECO:0000313" key="2">
    <source>
        <dbReference type="Proteomes" id="UP001156905"/>
    </source>
</evidence>
<dbReference type="EMBL" id="BSOW01000042">
    <property type="protein sequence ID" value="GLR91149.1"/>
    <property type="molecule type" value="Genomic_DNA"/>
</dbReference>
<proteinExistence type="predicted"/>
<gene>
    <name evidence="1" type="ORF">GCM10007857_78650</name>
</gene>